<feature type="compositionally biased region" description="Basic and acidic residues" evidence="1">
    <location>
        <begin position="48"/>
        <end position="60"/>
    </location>
</feature>
<sequence length="89" mass="9912">MAMEQQRSRRRLLALAALALITNGFTLLGHAHGSAGAVAQNLETRQEIARQGSNERDTRQGLESPPLKRTSWLPERFERTSLRGCEGKL</sequence>
<dbReference type="Proteomes" id="UP000501237">
    <property type="component" value="Chromosome"/>
</dbReference>
<protein>
    <submittedName>
        <fullName evidence="2">Uncharacterized protein</fullName>
    </submittedName>
</protein>
<evidence type="ECO:0000313" key="3">
    <source>
        <dbReference type="Proteomes" id="UP000501237"/>
    </source>
</evidence>
<dbReference type="EMBL" id="AP022642">
    <property type="protein sequence ID" value="BCA29556.1"/>
    <property type="molecule type" value="Genomic_DNA"/>
</dbReference>
<evidence type="ECO:0000313" key="2">
    <source>
        <dbReference type="EMBL" id="BCA29556.1"/>
    </source>
</evidence>
<feature type="region of interest" description="Disordered" evidence="1">
    <location>
        <begin position="48"/>
        <end position="75"/>
    </location>
</feature>
<dbReference type="InterPro" id="IPR006311">
    <property type="entry name" value="TAT_signal"/>
</dbReference>
<dbReference type="KEGG" id="poj:PtoMrB4_35330"/>
<dbReference type="PROSITE" id="PS51318">
    <property type="entry name" value="TAT"/>
    <property type="match status" value="1"/>
</dbReference>
<name>A0A679GEV6_9GAMM</name>
<gene>
    <name evidence="2" type="ORF">PtoMrB4_35330</name>
</gene>
<accession>A0A679GEV6</accession>
<organism evidence="2 3">
    <name type="scientific">Metapseudomonas otitidis</name>
    <dbReference type="NCBI Taxonomy" id="319939"/>
    <lineage>
        <taxon>Bacteria</taxon>
        <taxon>Pseudomonadati</taxon>
        <taxon>Pseudomonadota</taxon>
        <taxon>Gammaproteobacteria</taxon>
        <taxon>Pseudomonadales</taxon>
        <taxon>Pseudomonadaceae</taxon>
        <taxon>Metapseudomonas</taxon>
    </lineage>
</organism>
<dbReference type="AlphaFoldDB" id="A0A679GEV6"/>
<proteinExistence type="predicted"/>
<evidence type="ECO:0000256" key="1">
    <source>
        <dbReference type="SAM" id="MobiDB-lite"/>
    </source>
</evidence>
<reference evidence="2 3" key="1">
    <citation type="journal article" date="2020" name="Microbiol. Resour. Announc.">
        <title>Complete genome sequence of Pseudomonas otitidis strain MrB4, isolated from Lake Biwa in Japan.</title>
        <authorList>
            <person name="Miyazaki K."/>
            <person name="Hase E."/>
            <person name="Maruya T."/>
        </authorList>
    </citation>
    <scope>NUCLEOTIDE SEQUENCE [LARGE SCALE GENOMIC DNA]</scope>
    <source>
        <strain evidence="2 3">MrB4</strain>
    </source>
</reference>